<dbReference type="AlphaFoldDB" id="A0A4R6UL96"/>
<evidence type="ECO:0000313" key="3">
    <source>
        <dbReference type="EMBL" id="TDQ46279.1"/>
    </source>
</evidence>
<evidence type="ECO:0000313" key="4">
    <source>
        <dbReference type="Proteomes" id="UP000295375"/>
    </source>
</evidence>
<reference evidence="3 4" key="1">
    <citation type="submission" date="2019-03" db="EMBL/GenBank/DDBJ databases">
        <title>Genomic Encyclopedia of Type Strains, Phase IV (KMG-IV): sequencing the most valuable type-strain genomes for metagenomic binning, comparative biology and taxonomic classification.</title>
        <authorList>
            <person name="Goeker M."/>
        </authorList>
    </citation>
    <scope>NUCLEOTIDE SEQUENCE [LARGE SCALE GENOMIC DNA]</scope>
    <source>
        <strain evidence="3 4">DSM 103792</strain>
    </source>
</reference>
<dbReference type="Proteomes" id="UP000295375">
    <property type="component" value="Unassembled WGS sequence"/>
</dbReference>
<proteinExistence type="predicted"/>
<gene>
    <name evidence="3" type="ORF">EV696_11464</name>
</gene>
<dbReference type="InterPro" id="IPR052196">
    <property type="entry name" value="Bact_Kbp"/>
</dbReference>
<feature type="signal peptide" evidence="1">
    <location>
        <begin position="1"/>
        <end position="22"/>
    </location>
</feature>
<protein>
    <submittedName>
        <fullName evidence="3">LysM domain-containing protein</fullName>
    </submittedName>
</protein>
<dbReference type="EMBL" id="SNYM01000014">
    <property type="protein sequence ID" value="TDQ46279.1"/>
    <property type="molecule type" value="Genomic_DNA"/>
</dbReference>
<dbReference type="PANTHER" id="PTHR34700:SF4">
    <property type="entry name" value="PHAGE-LIKE ELEMENT PBSX PROTEIN XKDP"/>
    <property type="match status" value="1"/>
</dbReference>
<dbReference type="InterPro" id="IPR036779">
    <property type="entry name" value="LysM_dom_sf"/>
</dbReference>
<dbReference type="OrthoDB" id="9765158at2"/>
<name>A0A4R6UL96_9GAMM</name>
<sequence>MKKLVVGFAALAMTAASHLAEALDMVPNPPDVYVVVKGDTLWDISSRYLQDPWLWPEIWQANPQVENPHLIYPGDVLTLVYLDGRPRIIRGTPTADGTMIQTRLPDGTVKLTPRVRVISEGDAIPTLPLDLIGAYLNEAKVVDEETLNRAGYVLAFDGDRAVGGEGDKVYVRGVNENLKAYSIFRPGPAYIDPVTEEVLGFEAVHVGEGALLREGDPATFKLMRTPQEVRKADRVLPVDNTHLSPTFFPAPAPESVEGQILSVYGGVFNIGQWDVVVLNRGEREGVRSGHVFDIWVGGRMVADEVVREREGQDTRSIWRKTADFFTGDSTHEMVQLPSEEAGQLMVFRTFEKVSLALVMKSARPIHIGDVVRSPNAVGVPK</sequence>
<feature type="domain" description="LysM" evidence="2">
    <location>
        <begin position="31"/>
        <end position="79"/>
    </location>
</feature>
<evidence type="ECO:0000259" key="2">
    <source>
        <dbReference type="PROSITE" id="PS51782"/>
    </source>
</evidence>
<evidence type="ECO:0000256" key="1">
    <source>
        <dbReference type="SAM" id="SignalP"/>
    </source>
</evidence>
<dbReference type="SUPFAM" id="SSF54106">
    <property type="entry name" value="LysM domain"/>
    <property type="match status" value="1"/>
</dbReference>
<dbReference type="Gene3D" id="3.10.350.10">
    <property type="entry name" value="LysM domain"/>
    <property type="match status" value="1"/>
</dbReference>
<organism evidence="3 4">
    <name type="scientific">Permianibacter aggregans</name>
    <dbReference type="NCBI Taxonomy" id="1510150"/>
    <lineage>
        <taxon>Bacteria</taxon>
        <taxon>Pseudomonadati</taxon>
        <taxon>Pseudomonadota</taxon>
        <taxon>Gammaproteobacteria</taxon>
        <taxon>Pseudomonadales</taxon>
        <taxon>Pseudomonadaceae</taxon>
        <taxon>Permianibacter</taxon>
    </lineage>
</organism>
<dbReference type="CDD" id="cd00118">
    <property type="entry name" value="LysM"/>
    <property type="match status" value="1"/>
</dbReference>
<accession>A0A4R6UL96</accession>
<dbReference type="Pfam" id="PF01476">
    <property type="entry name" value="LysM"/>
    <property type="match status" value="1"/>
</dbReference>
<feature type="chain" id="PRO_5020189323" evidence="1">
    <location>
        <begin position="23"/>
        <end position="381"/>
    </location>
</feature>
<dbReference type="PROSITE" id="PS51782">
    <property type="entry name" value="LYSM"/>
    <property type="match status" value="1"/>
</dbReference>
<keyword evidence="1" id="KW-0732">Signal</keyword>
<dbReference type="PANTHER" id="PTHR34700">
    <property type="entry name" value="POTASSIUM BINDING PROTEIN KBP"/>
    <property type="match status" value="1"/>
</dbReference>
<keyword evidence="4" id="KW-1185">Reference proteome</keyword>
<dbReference type="InterPro" id="IPR018392">
    <property type="entry name" value="LysM"/>
</dbReference>
<dbReference type="RefSeq" id="WP_133591989.1">
    <property type="nucleotide sequence ID" value="NZ_CP037953.1"/>
</dbReference>
<comment type="caution">
    <text evidence="3">The sequence shown here is derived from an EMBL/GenBank/DDBJ whole genome shotgun (WGS) entry which is preliminary data.</text>
</comment>
<dbReference type="SMART" id="SM00257">
    <property type="entry name" value="LysM"/>
    <property type="match status" value="1"/>
</dbReference>